<feature type="transmembrane region" description="Helical" evidence="12">
    <location>
        <begin position="125"/>
        <end position="146"/>
    </location>
</feature>
<evidence type="ECO:0000256" key="7">
    <source>
        <dbReference type="ARBA" id="ARBA00023180"/>
    </source>
</evidence>
<keyword evidence="4 10" id="KW-0812">Transmembrane</keyword>
<feature type="compositionally biased region" description="Polar residues" evidence="11">
    <location>
        <begin position="75"/>
        <end position="86"/>
    </location>
</feature>
<evidence type="ECO:0000256" key="1">
    <source>
        <dbReference type="ARBA" id="ARBA00004141"/>
    </source>
</evidence>
<feature type="binding site" evidence="8">
    <location>
        <position position="104"/>
    </location>
    <ligand>
        <name>Na(+)</name>
        <dbReference type="ChEBI" id="CHEBI:29101"/>
        <label>1</label>
    </ligand>
</feature>
<dbReference type="PANTHER" id="PTHR11616:SF321">
    <property type="entry name" value="SODIUM-DEPENDENT NUTRIENT AMINO ACID TRANSPORTER 1-RELATED"/>
    <property type="match status" value="1"/>
</dbReference>
<evidence type="ECO:0000256" key="5">
    <source>
        <dbReference type="ARBA" id="ARBA00022989"/>
    </source>
</evidence>
<evidence type="ECO:0000313" key="13">
    <source>
        <dbReference type="EMBL" id="KAF6039431.1"/>
    </source>
</evidence>
<feature type="transmembrane region" description="Helical" evidence="12">
    <location>
        <begin position="605"/>
        <end position="628"/>
    </location>
</feature>
<protein>
    <recommendedName>
        <fullName evidence="10">Transporter</fullName>
    </recommendedName>
</protein>
<dbReference type="PRINTS" id="PR00176">
    <property type="entry name" value="NANEUSMPORT"/>
</dbReference>
<dbReference type="Pfam" id="PF00209">
    <property type="entry name" value="SNF"/>
    <property type="match status" value="1"/>
</dbReference>
<dbReference type="PROSITE" id="PS00754">
    <property type="entry name" value="NA_NEUROTRAN_SYMP_2"/>
    <property type="match status" value="1"/>
</dbReference>
<dbReference type="GO" id="GO:0046872">
    <property type="term" value="F:metal ion binding"/>
    <property type="evidence" value="ECO:0007669"/>
    <property type="project" value="UniProtKB-KW"/>
</dbReference>
<feature type="transmembrane region" description="Helical" evidence="12">
    <location>
        <begin position="493"/>
        <end position="512"/>
    </location>
</feature>
<feature type="region of interest" description="Disordered" evidence="11">
    <location>
        <begin position="61"/>
        <end position="86"/>
    </location>
</feature>
<dbReference type="Proteomes" id="UP000593567">
    <property type="component" value="Unassembled WGS sequence"/>
</dbReference>
<name>A0A7J7KMP0_BUGNE</name>
<reference evidence="13" key="1">
    <citation type="submission" date="2020-06" db="EMBL/GenBank/DDBJ databases">
        <title>Draft genome of Bugula neritina, a colonial animal packing powerful symbionts and potential medicines.</title>
        <authorList>
            <person name="Rayko M."/>
        </authorList>
    </citation>
    <scope>NUCLEOTIDE SEQUENCE [LARGE SCALE GENOMIC DNA]</scope>
    <source>
        <strain evidence="13">Kwan_BN1</strain>
    </source>
</reference>
<feature type="binding site" evidence="8">
    <location>
        <position position="108"/>
    </location>
    <ligand>
        <name>Na(+)</name>
        <dbReference type="ChEBI" id="CHEBI:29101"/>
        <label>1</label>
    </ligand>
</feature>
<keyword evidence="10" id="KW-0769">Symport</keyword>
<feature type="transmembrane region" description="Helical" evidence="12">
    <location>
        <begin position="167"/>
        <end position="193"/>
    </location>
</feature>
<proteinExistence type="inferred from homology"/>
<evidence type="ECO:0000256" key="6">
    <source>
        <dbReference type="ARBA" id="ARBA00023136"/>
    </source>
</evidence>
<comment type="similarity">
    <text evidence="2 10">Belongs to the sodium:neurotransmitter symporter (SNF) (TC 2.A.22) family.</text>
</comment>
<evidence type="ECO:0000256" key="10">
    <source>
        <dbReference type="RuleBase" id="RU003732"/>
    </source>
</evidence>
<dbReference type="GO" id="GO:0005886">
    <property type="term" value="C:plasma membrane"/>
    <property type="evidence" value="ECO:0007669"/>
    <property type="project" value="TreeGrafter"/>
</dbReference>
<dbReference type="InterPro" id="IPR000175">
    <property type="entry name" value="Na/ntran_symport"/>
</dbReference>
<dbReference type="PROSITE" id="PS50267">
    <property type="entry name" value="NA_NEUROTRAN_SYMP_3"/>
    <property type="match status" value="1"/>
</dbReference>
<evidence type="ECO:0000256" key="11">
    <source>
        <dbReference type="SAM" id="MobiDB-lite"/>
    </source>
</evidence>
<comment type="subcellular location">
    <subcellularLocation>
        <location evidence="1">Membrane</location>
        <topology evidence="1">Multi-pass membrane protein</topology>
    </subcellularLocation>
</comment>
<keyword evidence="6 12" id="KW-0472">Membrane</keyword>
<feature type="binding site" evidence="8">
    <location>
        <position position="101"/>
    </location>
    <ligand>
        <name>Na(+)</name>
        <dbReference type="ChEBI" id="CHEBI:29101"/>
        <label>1</label>
    </ligand>
</feature>
<feature type="transmembrane region" description="Helical" evidence="12">
    <location>
        <begin position="450"/>
        <end position="472"/>
    </location>
</feature>
<dbReference type="SUPFAM" id="SSF161070">
    <property type="entry name" value="SNF-like"/>
    <property type="match status" value="1"/>
</dbReference>
<feature type="transmembrane region" description="Helical" evidence="12">
    <location>
        <begin position="95"/>
        <end position="113"/>
    </location>
</feature>
<keyword evidence="9" id="KW-1015">Disulfide bond</keyword>
<feature type="transmembrane region" description="Helical" evidence="12">
    <location>
        <begin position="524"/>
        <end position="545"/>
    </location>
</feature>
<sequence length="733" mass="81286">MFSGFVECIYCKSVLTYMLLLLVLRNINMYKYKHTLSTLEKMSTQLSSDLSLDINETLSSTSPLNTKKLDRDNGTAENGEQDGNNRQQWGGQLEFILTCVGYAVGLGNVWRFPYLAYRNGGGAFLLPYIIMLATVGLPLFFMELAFGQFASLGPITVWKINPLFKGLGFCSVCVSWLIALYYNVIIAHVLFYLGASFTKQLPWVHCDHEWSAPNCKPPIYNGNFSANITLIPEGQPCNATHTLVNGSCIFIPSVTPTEDYYYNYVLNQSDFPEIMGGVSWKLTITLFVAWLFVCLVLIKGISSLGKIVYFTAIFPYVMLFILLIRGVTLPGPGPAKGILFYLTPRFEELKNARVWSDAATQIFYSLSACSGGLIAMSSYNKFNNNCYRDSLIVSLINCGTSVFAGLVIFSVLGYMAEEKGVDIESVVKGGPGLAFIVYPEALSKMPVAPLWSVFFFIMMATLGFGSQFSIVECVLSALTDEFSEWLSPRKNNIIFRISFCFLMFLLGLPMVSQGGIHLLNLVDYSVSGFPLLFVALLELIAISYIYGYPRFSEDIKMMLGFKPNVYWMVCWLGVSPLVVGLVIIANCVLLEKPEYAPGLVYPSSHISLGWCIALFPIMWIPGWFLYYYCRHGGYDILRINMMPLAGWGPAEASNRPVGSVHYSNILGADGDSVQIQWNRNYTPGYITSIASGLSKLGSGNELSEGSATESQSNLQKPSCSTKSASENEKDTPM</sequence>
<evidence type="ECO:0000256" key="4">
    <source>
        <dbReference type="ARBA" id="ARBA00022692"/>
    </source>
</evidence>
<keyword evidence="7" id="KW-0325">Glycoprotein</keyword>
<organism evidence="13 14">
    <name type="scientific">Bugula neritina</name>
    <name type="common">Brown bryozoan</name>
    <name type="synonym">Sertularia neritina</name>
    <dbReference type="NCBI Taxonomy" id="10212"/>
    <lineage>
        <taxon>Eukaryota</taxon>
        <taxon>Metazoa</taxon>
        <taxon>Spiralia</taxon>
        <taxon>Lophotrochozoa</taxon>
        <taxon>Bryozoa</taxon>
        <taxon>Gymnolaemata</taxon>
        <taxon>Cheilostomatida</taxon>
        <taxon>Flustrina</taxon>
        <taxon>Buguloidea</taxon>
        <taxon>Bugulidae</taxon>
        <taxon>Bugula</taxon>
    </lineage>
</organism>
<feature type="transmembrane region" description="Helical" evidence="12">
    <location>
        <begin position="6"/>
        <end position="24"/>
    </location>
</feature>
<feature type="transmembrane region" description="Helical" evidence="12">
    <location>
        <begin position="565"/>
        <end position="585"/>
    </location>
</feature>
<keyword evidence="3 10" id="KW-0813">Transport</keyword>
<dbReference type="EMBL" id="VXIV02000262">
    <property type="protein sequence ID" value="KAF6039431.1"/>
    <property type="molecule type" value="Genomic_DNA"/>
</dbReference>
<keyword evidence="5 12" id="KW-1133">Transmembrane helix</keyword>
<evidence type="ECO:0000256" key="9">
    <source>
        <dbReference type="PIRSR" id="PIRSR600175-2"/>
    </source>
</evidence>
<feature type="binding site" evidence="8">
    <location>
        <position position="397"/>
    </location>
    <ligand>
        <name>Na(+)</name>
        <dbReference type="ChEBI" id="CHEBI:29101"/>
        <label>1</label>
    </ligand>
</feature>
<dbReference type="GO" id="GO:0089718">
    <property type="term" value="P:amino acid import across plasma membrane"/>
    <property type="evidence" value="ECO:0007669"/>
    <property type="project" value="TreeGrafter"/>
</dbReference>
<evidence type="ECO:0000256" key="12">
    <source>
        <dbReference type="SAM" id="Phobius"/>
    </source>
</evidence>
<feature type="transmembrane region" description="Helical" evidence="12">
    <location>
        <begin position="362"/>
        <end position="379"/>
    </location>
</feature>
<feature type="transmembrane region" description="Helical" evidence="12">
    <location>
        <begin position="278"/>
        <end position="298"/>
    </location>
</feature>
<feature type="binding site" evidence="8">
    <location>
        <position position="103"/>
    </location>
    <ligand>
        <name>Na(+)</name>
        <dbReference type="ChEBI" id="CHEBI:29101"/>
        <label>1</label>
    </ligand>
</feature>
<dbReference type="PANTHER" id="PTHR11616">
    <property type="entry name" value="SODIUM/CHLORIDE DEPENDENT TRANSPORTER"/>
    <property type="match status" value="1"/>
</dbReference>
<feature type="transmembrane region" description="Helical" evidence="12">
    <location>
        <begin position="307"/>
        <end position="327"/>
    </location>
</feature>
<feature type="transmembrane region" description="Helical" evidence="12">
    <location>
        <begin position="391"/>
        <end position="416"/>
    </location>
</feature>
<feature type="binding site" evidence="8">
    <location>
        <position position="365"/>
    </location>
    <ligand>
        <name>Na(+)</name>
        <dbReference type="ChEBI" id="CHEBI:29101"/>
        <label>1</label>
    </ligand>
</feature>
<feature type="region of interest" description="Disordered" evidence="11">
    <location>
        <begin position="698"/>
        <end position="733"/>
    </location>
</feature>
<dbReference type="OrthoDB" id="6581954at2759"/>
<dbReference type="GO" id="GO:0005283">
    <property type="term" value="F:amino acid:sodium symporter activity"/>
    <property type="evidence" value="ECO:0007669"/>
    <property type="project" value="TreeGrafter"/>
</dbReference>
<feature type="disulfide bond" evidence="9">
    <location>
        <begin position="206"/>
        <end position="215"/>
    </location>
</feature>
<evidence type="ECO:0000256" key="8">
    <source>
        <dbReference type="PIRSR" id="PIRSR600175-1"/>
    </source>
</evidence>
<evidence type="ECO:0000313" key="14">
    <source>
        <dbReference type="Proteomes" id="UP000593567"/>
    </source>
</evidence>
<accession>A0A7J7KMP0</accession>
<gene>
    <name evidence="13" type="ORF">EB796_002261</name>
</gene>
<dbReference type="InterPro" id="IPR037272">
    <property type="entry name" value="SNS_sf"/>
</dbReference>
<feature type="binding site" evidence="8">
    <location>
        <position position="466"/>
    </location>
    <ligand>
        <name>Na(+)</name>
        <dbReference type="ChEBI" id="CHEBI:29101"/>
        <label>1</label>
    </ligand>
</feature>
<evidence type="ECO:0000256" key="3">
    <source>
        <dbReference type="ARBA" id="ARBA00022448"/>
    </source>
</evidence>
<keyword evidence="8" id="KW-0479">Metal-binding</keyword>
<keyword evidence="14" id="KW-1185">Reference proteome</keyword>
<feature type="compositionally biased region" description="Polar residues" evidence="11">
    <location>
        <begin position="700"/>
        <end position="724"/>
    </location>
</feature>
<comment type="caution">
    <text evidence="13">The sequence shown here is derived from an EMBL/GenBank/DDBJ whole genome shotgun (WGS) entry which is preliminary data.</text>
</comment>
<keyword evidence="8" id="KW-0915">Sodium</keyword>
<dbReference type="PROSITE" id="PS00610">
    <property type="entry name" value="NA_NEUROTRAN_SYMP_1"/>
    <property type="match status" value="1"/>
</dbReference>
<dbReference type="AlphaFoldDB" id="A0A7J7KMP0"/>
<feature type="binding site" evidence="8">
    <location>
        <position position="462"/>
    </location>
    <ligand>
        <name>Na(+)</name>
        <dbReference type="ChEBI" id="CHEBI:29101"/>
        <label>1</label>
    </ligand>
</feature>
<evidence type="ECO:0000256" key="2">
    <source>
        <dbReference type="ARBA" id="ARBA00006459"/>
    </source>
</evidence>